<keyword evidence="4" id="KW-1185">Reference proteome</keyword>
<dbReference type="OrthoDB" id="9811006at2"/>
<feature type="signal peptide" evidence="1">
    <location>
        <begin position="1"/>
        <end position="20"/>
    </location>
</feature>
<organism evidence="3 4">
    <name type="scientific">Mangrovibacterium diazotrophicum</name>
    <dbReference type="NCBI Taxonomy" id="1261403"/>
    <lineage>
        <taxon>Bacteria</taxon>
        <taxon>Pseudomonadati</taxon>
        <taxon>Bacteroidota</taxon>
        <taxon>Bacteroidia</taxon>
        <taxon>Marinilabiliales</taxon>
        <taxon>Prolixibacteraceae</taxon>
        <taxon>Mangrovibacterium</taxon>
    </lineage>
</organism>
<dbReference type="Gene3D" id="2.40.128.110">
    <property type="entry name" value="Lipid/polyisoprenoid-binding, YceI-like"/>
    <property type="match status" value="1"/>
</dbReference>
<dbReference type="EMBL" id="RAPN01000006">
    <property type="protein sequence ID" value="RKD85121.1"/>
    <property type="molecule type" value="Genomic_DNA"/>
</dbReference>
<dbReference type="Proteomes" id="UP000283387">
    <property type="component" value="Unassembled WGS sequence"/>
</dbReference>
<dbReference type="AlphaFoldDB" id="A0A419VUE4"/>
<evidence type="ECO:0000313" key="3">
    <source>
        <dbReference type="EMBL" id="RKD85121.1"/>
    </source>
</evidence>
<protein>
    <submittedName>
        <fullName evidence="3">Polyisoprenoid-binding protein YceI</fullName>
    </submittedName>
</protein>
<dbReference type="Pfam" id="PF04264">
    <property type="entry name" value="YceI"/>
    <property type="match status" value="1"/>
</dbReference>
<evidence type="ECO:0000259" key="2">
    <source>
        <dbReference type="SMART" id="SM00867"/>
    </source>
</evidence>
<dbReference type="SUPFAM" id="SSF101874">
    <property type="entry name" value="YceI-like"/>
    <property type="match status" value="1"/>
</dbReference>
<dbReference type="InterPro" id="IPR007372">
    <property type="entry name" value="Lipid/polyisoprenoid-bd_YceI"/>
</dbReference>
<dbReference type="RefSeq" id="WP_120275791.1">
    <property type="nucleotide sequence ID" value="NZ_RAPN01000006.1"/>
</dbReference>
<keyword evidence="1" id="KW-0732">Signal</keyword>
<accession>A0A419VUE4</accession>
<name>A0A419VUE4_9BACT</name>
<gene>
    <name evidence="3" type="ORF">BC643_4640</name>
</gene>
<dbReference type="SMART" id="SM00867">
    <property type="entry name" value="YceI"/>
    <property type="match status" value="1"/>
</dbReference>
<feature type="domain" description="Lipid/polyisoprenoid-binding YceI-like" evidence="2">
    <location>
        <begin position="26"/>
        <end position="192"/>
    </location>
</feature>
<feature type="chain" id="PRO_5019079455" evidence="1">
    <location>
        <begin position="21"/>
        <end position="197"/>
    </location>
</feature>
<proteinExistence type="predicted"/>
<dbReference type="InterPro" id="IPR036761">
    <property type="entry name" value="TTHA0802/YceI-like_sf"/>
</dbReference>
<evidence type="ECO:0000313" key="4">
    <source>
        <dbReference type="Proteomes" id="UP000283387"/>
    </source>
</evidence>
<evidence type="ECO:0000256" key="1">
    <source>
        <dbReference type="SAM" id="SignalP"/>
    </source>
</evidence>
<comment type="caution">
    <text evidence="3">The sequence shown here is derived from an EMBL/GenBank/DDBJ whole genome shotgun (WGS) entry which is preliminary data.</text>
</comment>
<dbReference type="PANTHER" id="PTHR34406:SF1">
    <property type="entry name" value="PROTEIN YCEI"/>
    <property type="match status" value="1"/>
</dbReference>
<sequence length="197" mass="21642">MKKVSVLLSLAALLVLSAFTTDKPSVWTNDPPHSQLFFTVTHLGFNDVSGTFDDIKVDVTASKPDFSDAVFTLNAKVASINTRVEMRNNHLKSADFFDAEKYPELSFTSTKITPDGKDKYKLTGNLTIHGVTKPITVDLVYRGQTTNPMSQKLTTAFQITGTLNRSDFEIGGKFPEAIVSDLVRISASGEFVQADKE</sequence>
<dbReference type="PANTHER" id="PTHR34406">
    <property type="entry name" value="PROTEIN YCEI"/>
    <property type="match status" value="1"/>
</dbReference>
<reference evidence="3 4" key="1">
    <citation type="submission" date="2018-09" db="EMBL/GenBank/DDBJ databases">
        <title>Genomic Encyclopedia of Archaeal and Bacterial Type Strains, Phase II (KMG-II): from individual species to whole genera.</title>
        <authorList>
            <person name="Goeker M."/>
        </authorList>
    </citation>
    <scope>NUCLEOTIDE SEQUENCE [LARGE SCALE GENOMIC DNA]</scope>
    <source>
        <strain evidence="3 4">DSM 27148</strain>
    </source>
</reference>